<accession>A0A290MWG6</accession>
<name>A0A290MWG6_CAUVI</name>
<evidence type="ECO:0000256" key="1">
    <source>
        <dbReference type="SAM" id="MobiDB-lite"/>
    </source>
</evidence>
<evidence type="ECO:0000313" key="3">
    <source>
        <dbReference type="Proteomes" id="UP000217311"/>
    </source>
</evidence>
<organism evidence="2 3">
    <name type="scientific">Caulobacter vibrioides</name>
    <name type="common">Caulobacter crescentus</name>
    <dbReference type="NCBI Taxonomy" id="155892"/>
    <lineage>
        <taxon>Bacteria</taxon>
        <taxon>Pseudomonadati</taxon>
        <taxon>Pseudomonadota</taxon>
        <taxon>Alphaproteobacteria</taxon>
        <taxon>Caulobacterales</taxon>
        <taxon>Caulobacteraceae</taxon>
        <taxon>Caulobacter</taxon>
    </lineage>
</organism>
<dbReference type="EMBL" id="CP023315">
    <property type="protein sequence ID" value="ATC32720.1"/>
    <property type="molecule type" value="Genomic_DNA"/>
</dbReference>
<protein>
    <submittedName>
        <fullName evidence="2">Uncharacterized protein</fullName>
    </submittedName>
</protein>
<sequence length="504" mass="52969">MAAQVLSFFQRAPRVQPSYSDWTQQELAEFYRVESALIRAGIRVGTDRGMSDENDPWFIFYRADDNEVVIHFARIDGEYIIAGPAYEEVARGLDFSALVRNMVARHPLIKRPERGDNVSIHPAALLVAIVGTAFFKSGEARAAESGATTTPSSAHRPTLLSTSSPASIVGGVVAAPGANASAQVPVSQAVMILAAAMMATEIKVESATLAPAARDAIAEAAMALDFSDYTSESAVSLGARHTSETPVSVPAPTPAETVSSVLALVALMSTLPTPEHTLAYARSTVAGGAVSGGADSAALSLSQIGQWTIDVRFAQGGWTEVEAVHLVRTLVAGAASEQIAVIEVEKLPQILLDLIERGPHYTVTTTAPNAPSDVEPVTPTPPVVAPPTGQDNLPTPVDSSAPTPTPTPVETAPPPVAPAKPALPAFSGFASQELVKQFVEYFVAHTEQVSIMLKGLQVVIFDSRVTSAPESIDHMTSMTFTFFDGSSVNLVGAQTAFLHHDGLT</sequence>
<evidence type="ECO:0000313" key="2">
    <source>
        <dbReference type="EMBL" id="ATC32720.1"/>
    </source>
</evidence>
<reference evidence="3" key="1">
    <citation type="submission" date="2017-09" db="EMBL/GenBank/DDBJ databases">
        <title>Genome evolution observed in wild isolates of Caulobacter crescentus.</title>
        <authorList>
            <person name="Ely B."/>
            <person name="Wilson K."/>
            <person name="Scott D."/>
        </authorList>
    </citation>
    <scope>NUCLEOTIDE SEQUENCE [LARGE SCALE GENOMIC DNA]</scope>
    <source>
        <strain evidence="3">CB13b1a</strain>
    </source>
</reference>
<gene>
    <name evidence="2" type="ORF">CA606_10395</name>
</gene>
<feature type="region of interest" description="Disordered" evidence="1">
    <location>
        <begin position="365"/>
        <end position="417"/>
    </location>
</feature>
<dbReference type="AlphaFoldDB" id="A0A290MWG6"/>
<dbReference type="RefSeq" id="WP_096052127.1">
    <property type="nucleotide sequence ID" value="NZ_CP023315.3"/>
</dbReference>
<proteinExistence type="predicted"/>
<dbReference type="Proteomes" id="UP000217311">
    <property type="component" value="Chromosome"/>
</dbReference>
<feature type="compositionally biased region" description="Pro residues" evidence="1">
    <location>
        <begin position="403"/>
        <end position="417"/>
    </location>
</feature>